<organism evidence="11 12">
    <name type="scientific">Piloderma croceum (strain F 1598)</name>
    <dbReference type="NCBI Taxonomy" id="765440"/>
    <lineage>
        <taxon>Eukaryota</taxon>
        <taxon>Fungi</taxon>
        <taxon>Dikarya</taxon>
        <taxon>Basidiomycota</taxon>
        <taxon>Agaricomycotina</taxon>
        <taxon>Agaricomycetes</taxon>
        <taxon>Agaricomycetidae</taxon>
        <taxon>Atheliales</taxon>
        <taxon>Atheliaceae</taxon>
        <taxon>Piloderma</taxon>
    </lineage>
</organism>
<evidence type="ECO:0000313" key="11">
    <source>
        <dbReference type="EMBL" id="KIM87743.1"/>
    </source>
</evidence>
<dbReference type="Proteomes" id="UP000054166">
    <property type="component" value="Unassembled WGS sequence"/>
</dbReference>
<keyword evidence="3" id="KW-0808">Transferase</keyword>
<dbReference type="EMBL" id="KN832978">
    <property type="protein sequence ID" value="KIM87743.1"/>
    <property type="molecule type" value="Genomic_DNA"/>
</dbReference>
<evidence type="ECO:0000256" key="6">
    <source>
        <dbReference type="ARBA" id="ARBA00022771"/>
    </source>
</evidence>
<keyword evidence="8" id="KW-0862">Zinc</keyword>
<name>A0A0C3BMP4_PILCF</name>
<keyword evidence="5" id="KW-0677">Repeat</keyword>
<dbReference type="EC" id="2.3.2.31" evidence="2"/>
<evidence type="ECO:0000259" key="10">
    <source>
        <dbReference type="PROSITE" id="PS51873"/>
    </source>
</evidence>
<comment type="catalytic activity">
    <reaction evidence="1">
        <text>[E2 ubiquitin-conjugating enzyme]-S-ubiquitinyl-L-cysteine + [acceptor protein]-L-lysine = [E2 ubiquitin-conjugating enzyme]-L-cysteine + [acceptor protein]-N(6)-ubiquitinyl-L-lysine.</text>
        <dbReference type="EC" id="2.3.2.31"/>
    </reaction>
</comment>
<evidence type="ECO:0000256" key="7">
    <source>
        <dbReference type="ARBA" id="ARBA00022786"/>
    </source>
</evidence>
<keyword evidence="7" id="KW-0833">Ubl conjugation pathway</keyword>
<keyword evidence="12" id="KW-1185">Reference proteome</keyword>
<protein>
    <recommendedName>
        <fullName evidence="2">RBR-type E3 ubiquitin transferase</fullName>
        <ecNumber evidence="2">2.3.2.31</ecNumber>
    </recommendedName>
</protein>
<keyword evidence="4" id="KW-0479">Metal-binding</keyword>
<dbReference type="InParanoid" id="A0A0C3BMP4"/>
<dbReference type="Pfam" id="PF01485">
    <property type="entry name" value="IBR"/>
    <property type="match status" value="1"/>
</dbReference>
<proteinExistence type="predicted"/>
<dbReference type="InterPro" id="IPR002867">
    <property type="entry name" value="IBR_dom"/>
</dbReference>
<dbReference type="GO" id="GO:0016567">
    <property type="term" value="P:protein ubiquitination"/>
    <property type="evidence" value="ECO:0007669"/>
    <property type="project" value="InterPro"/>
</dbReference>
<evidence type="ECO:0000256" key="8">
    <source>
        <dbReference type="ARBA" id="ARBA00022833"/>
    </source>
</evidence>
<dbReference type="OrthoDB" id="9977870at2759"/>
<sequence>MAATMDLQSELVILQLLDDDLRAVSLAEDARKINVDIILTPSVSDTESVHSVIELPWDGDITLGLAAADEQIARDQAFVELLQSQETSLAVSRQYAQKLAATEQKLRIDSEFARRLQDRTDDAADADSVLGQDVIEEILASDPNANIKANGRPSTPANDQVPSTDKTPGSTLGLAHIYPTCGICGDDFQDTFSPLSASLLANSSTRLPFGLRLPCPNQHTYCVGCLSHYIISKLDPDETGGAPEERIVFPIRCPECPLDQWTEGVQDDIAKRILTKDGIALWLLDSRARYYCPNRQCSALVQFHETRAPRATCPHCETAMCIFCKTQWHNELTCEEYQALPPDERLLEDRLLIQLAQVALESDLLALSNFTYFRQEKE</sequence>
<evidence type="ECO:0000256" key="9">
    <source>
        <dbReference type="SAM" id="MobiDB-lite"/>
    </source>
</evidence>
<evidence type="ECO:0000256" key="3">
    <source>
        <dbReference type="ARBA" id="ARBA00022679"/>
    </source>
</evidence>
<dbReference type="InterPro" id="IPR031127">
    <property type="entry name" value="E3_UB_ligase_RBR"/>
</dbReference>
<reference evidence="11 12" key="1">
    <citation type="submission" date="2014-04" db="EMBL/GenBank/DDBJ databases">
        <authorList>
            <consortium name="DOE Joint Genome Institute"/>
            <person name="Kuo A."/>
            <person name="Tarkka M."/>
            <person name="Buscot F."/>
            <person name="Kohler A."/>
            <person name="Nagy L.G."/>
            <person name="Floudas D."/>
            <person name="Copeland A."/>
            <person name="Barry K.W."/>
            <person name="Cichocki N."/>
            <person name="Veneault-Fourrey C."/>
            <person name="LaButti K."/>
            <person name="Lindquist E.A."/>
            <person name="Lipzen A."/>
            <person name="Lundell T."/>
            <person name="Morin E."/>
            <person name="Murat C."/>
            <person name="Sun H."/>
            <person name="Tunlid A."/>
            <person name="Henrissat B."/>
            <person name="Grigoriev I.V."/>
            <person name="Hibbett D.S."/>
            <person name="Martin F."/>
            <person name="Nordberg H.P."/>
            <person name="Cantor M.N."/>
            <person name="Hua S.X."/>
        </authorList>
    </citation>
    <scope>NUCLEOTIDE SEQUENCE [LARGE SCALE GENOMIC DNA]</scope>
    <source>
        <strain evidence="11 12">F 1598</strain>
    </source>
</reference>
<evidence type="ECO:0000256" key="5">
    <source>
        <dbReference type="ARBA" id="ARBA00022737"/>
    </source>
</evidence>
<feature type="compositionally biased region" description="Polar residues" evidence="9">
    <location>
        <begin position="152"/>
        <end position="168"/>
    </location>
</feature>
<dbReference type="GO" id="GO:0008270">
    <property type="term" value="F:zinc ion binding"/>
    <property type="evidence" value="ECO:0007669"/>
    <property type="project" value="UniProtKB-KW"/>
</dbReference>
<gene>
    <name evidence="11" type="ORF">PILCRDRAFT_259554</name>
</gene>
<reference evidence="12" key="2">
    <citation type="submission" date="2015-01" db="EMBL/GenBank/DDBJ databases">
        <title>Evolutionary Origins and Diversification of the Mycorrhizal Mutualists.</title>
        <authorList>
            <consortium name="DOE Joint Genome Institute"/>
            <consortium name="Mycorrhizal Genomics Consortium"/>
            <person name="Kohler A."/>
            <person name="Kuo A."/>
            <person name="Nagy L.G."/>
            <person name="Floudas D."/>
            <person name="Copeland A."/>
            <person name="Barry K.W."/>
            <person name="Cichocki N."/>
            <person name="Veneault-Fourrey C."/>
            <person name="LaButti K."/>
            <person name="Lindquist E.A."/>
            <person name="Lipzen A."/>
            <person name="Lundell T."/>
            <person name="Morin E."/>
            <person name="Murat C."/>
            <person name="Riley R."/>
            <person name="Ohm R."/>
            <person name="Sun H."/>
            <person name="Tunlid A."/>
            <person name="Henrissat B."/>
            <person name="Grigoriev I.V."/>
            <person name="Hibbett D.S."/>
            <person name="Martin F."/>
        </authorList>
    </citation>
    <scope>NUCLEOTIDE SEQUENCE [LARGE SCALE GENOMIC DNA]</scope>
    <source>
        <strain evidence="12">F 1598</strain>
    </source>
</reference>
<dbReference type="SMART" id="SM00647">
    <property type="entry name" value="IBR"/>
    <property type="match status" value="1"/>
</dbReference>
<evidence type="ECO:0000313" key="12">
    <source>
        <dbReference type="Proteomes" id="UP000054166"/>
    </source>
</evidence>
<dbReference type="PROSITE" id="PS51873">
    <property type="entry name" value="TRIAD"/>
    <property type="match status" value="1"/>
</dbReference>
<dbReference type="InterPro" id="IPR044066">
    <property type="entry name" value="TRIAD_supradom"/>
</dbReference>
<dbReference type="STRING" id="765440.A0A0C3BMP4"/>
<dbReference type="CDD" id="cd22582">
    <property type="entry name" value="BRcat_RBR_unk"/>
    <property type="match status" value="1"/>
</dbReference>
<dbReference type="HOGENOM" id="CLU_030441_0_0_1"/>
<dbReference type="GO" id="GO:0061630">
    <property type="term" value="F:ubiquitin protein ligase activity"/>
    <property type="evidence" value="ECO:0007669"/>
    <property type="project" value="UniProtKB-EC"/>
</dbReference>
<keyword evidence="6" id="KW-0863">Zinc-finger</keyword>
<dbReference type="PANTHER" id="PTHR11685">
    <property type="entry name" value="RBR FAMILY RING FINGER AND IBR DOMAIN-CONTAINING"/>
    <property type="match status" value="1"/>
</dbReference>
<dbReference type="SUPFAM" id="SSF57850">
    <property type="entry name" value="RING/U-box"/>
    <property type="match status" value="1"/>
</dbReference>
<accession>A0A0C3BMP4</accession>
<evidence type="ECO:0000256" key="1">
    <source>
        <dbReference type="ARBA" id="ARBA00001798"/>
    </source>
</evidence>
<dbReference type="AlphaFoldDB" id="A0A0C3BMP4"/>
<evidence type="ECO:0000256" key="4">
    <source>
        <dbReference type="ARBA" id="ARBA00022723"/>
    </source>
</evidence>
<feature type="region of interest" description="Disordered" evidence="9">
    <location>
        <begin position="142"/>
        <end position="168"/>
    </location>
</feature>
<evidence type="ECO:0000256" key="2">
    <source>
        <dbReference type="ARBA" id="ARBA00012251"/>
    </source>
</evidence>
<feature type="domain" description="RING-type" evidence="10">
    <location>
        <begin position="177"/>
        <end position="378"/>
    </location>
</feature>